<sequence>MENLLILGAGGHGKVVAEAAMLTGRWDDIAFLDNDTTLNRVIGIPVIGSFDTYLDHSKAYSSAVVAIGNNENRFVWLTKLEQAGFKIPVIIHPSSIVSKFSQIESGTVVLAGAVINADASIAKGCILNTSSTIDHDCVIGNGVHVSPGANVSGTVTINDFSWLGVGASIVNNITIGSHVIVAAGAVVISDIPDSVMVAGVPAQIKQSYGDEL</sequence>
<dbReference type="InterPro" id="IPR011004">
    <property type="entry name" value="Trimer_LpxA-like_sf"/>
</dbReference>
<feature type="domain" description="PglD N-terminal" evidence="3">
    <location>
        <begin position="3"/>
        <end position="79"/>
    </location>
</feature>
<evidence type="ECO:0000256" key="2">
    <source>
        <dbReference type="ARBA" id="ARBA00022737"/>
    </source>
</evidence>
<dbReference type="CDD" id="cd03360">
    <property type="entry name" value="LbH_AT_putative"/>
    <property type="match status" value="1"/>
</dbReference>
<evidence type="ECO:0000259" key="3">
    <source>
        <dbReference type="Pfam" id="PF17836"/>
    </source>
</evidence>
<keyword evidence="5" id="KW-1185">Reference proteome</keyword>
<comment type="caution">
    <text evidence="4">The sequence shown here is derived from an EMBL/GenBank/DDBJ whole genome shotgun (WGS) entry which is preliminary data.</text>
</comment>
<dbReference type="EMBL" id="JABMKX010000005">
    <property type="protein sequence ID" value="NQX45863.1"/>
    <property type="molecule type" value="Genomic_DNA"/>
</dbReference>
<dbReference type="Pfam" id="PF17836">
    <property type="entry name" value="PglD_N"/>
    <property type="match status" value="1"/>
</dbReference>
<dbReference type="InterPro" id="IPR050179">
    <property type="entry name" value="Trans_hexapeptide_repeat"/>
</dbReference>
<dbReference type="InterPro" id="IPR041561">
    <property type="entry name" value="PglD_N"/>
</dbReference>
<evidence type="ECO:0000256" key="1">
    <source>
        <dbReference type="ARBA" id="ARBA00022679"/>
    </source>
</evidence>
<protein>
    <submittedName>
        <fullName evidence="4">Acetyltransferase</fullName>
    </submittedName>
</protein>
<keyword evidence="2" id="KW-0677">Repeat</keyword>
<evidence type="ECO:0000313" key="5">
    <source>
        <dbReference type="Proteomes" id="UP000711047"/>
    </source>
</evidence>
<dbReference type="Gene3D" id="2.160.10.10">
    <property type="entry name" value="Hexapeptide repeat proteins"/>
    <property type="match status" value="1"/>
</dbReference>
<dbReference type="Gene3D" id="3.40.50.20">
    <property type="match status" value="1"/>
</dbReference>
<dbReference type="NCBIfam" id="TIGR03570">
    <property type="entry name" value="NeuD_NnaD"/>
    <property type="match status" value="1"/>
</dbReference>
<dbReference type="SUPFAM" id="SSF51161">
    <property type="entry name" value="Trimeric LpxA-like enzymes"/>
    <property type="match status" value="1"/>
</dbReference>
<name>A0ABX2DMJ4_9BACL</name>
<keyword evidence="1" id="KW-0808">Transferase</keyword>
<proteinExistence type="predicted"/>
<evidence type="ECO:0000313" key="4">
    <source>
        <dbReference type="EMBL" id="NQX45863.1"/>
    </source>
</evidence>
<dbReference type="PANTHER" id="PTHR43300:SF7">
    <property type="entry name" value="UDP-N-ACETYLBACILLOSAMINE N-ACETYLTRANSFERASE"/>
    <property type="match status" value="1"/>
</dbReference>
<organism evidence="4 5">
    <name type="scientific">Paenibacillus tritici</name>
    <dbReference type="NCBI Taxonomy" id="1873425"/>
    <lineage>
        <taxon>Bacteria</taxon>
        <taxon>Bacillati</taxon>
        <taxon>Bacillota</taxon>
        <taxon>Bacilli</taxon>
        <taxon>Bacillales</taxon>
        <taxon>Paenibacillaceae</taxon>
        <taxon>Paenibacillus</taxon>
    </lineage>
</organism>
<dbReference type="RefSeq" id="WP_173132174.1">
    <property type="nucleotide sequence ID" value="NZ_JABMKX010000005.1"/>
</dbReference>
<dbReference type="Proteomes" id="UP000711047">
    <property type="component" value="Unassembled WGS sequence"/>
</dbReference>
<dbReference type="PANTHER" id="PTHR43300">
    <property type="entry name" value="ACETYLTRANSFERASE"/>
    <property type="match status" value="1"/>
</dbReference>
<dbReference type="PROSITE" id="PS00101">
    <property type="entry name" value="HEXAPEP_TRANSFERASES"/>
    <property type="match status" value="1"/>
</dbReference>
<dbReference type="InterPro" id="IPR020019">
    <property type="entry name" value="AcTrfase_PglD-like"/>
</dbReference>
<dbReference type="InterPro" id="IPR018357">
    <property type="entry name" value="Hexapep_transf_CS"/>
</dbReference>
<accession>A0ABX2DMJ4</accession>
<reference evidence="4 5" key="1">
    <citation type="submission" date="2020-05" db="EMBL/GenBank/DDBJ databases">
        <title>Paenibacillus glebae, sp. nov., Paenibacillus humi sp. nov., Paenibacillus pedi sp. nov., Paenibacillus terrestris sp. nov. and Paenibacillus terricola sp. nov., isolated from a forest top soil sample.</title>
        <authorList>
            <person name="Qi S."/>
            <person name="Carlier A."/>
            <person name="Cnockaert M."/>
            <person name="Vandamme P."/>
        </authorList>
    </citation>
    <scope>NUCLEOTIDE SEQUENCE [LARGE SCALE GENOMIC DNA]</scope>
    <source>
        <strain evidence="4 5">LMG 29502</strain>
    </source>
</reference>
<gene>
    <name evidence="4" type="ORF">HQN87_11015</name>
</gene>